<reference evidence="2 3" key="1">
    <citation type="submission" date="2023-11" db="EMBL/GenBank/DDBJ databases">
        <title>Paucibacter sp. nov., isolated from fresh soil in Korea.</title>
        <authorList>
            <person name="Le N.T.T."/>
        </authorList>
    </citation>
    <scope>NUCLEOTIDE SEQUENCE [LARGE SCALE GENOMIC DNA]</scope>
    <source>
        <strain evidence="2 3">R3-3</strain>
    </source>
</reference>
<dbReference type="CDD" id="cd00093">
    <property type="entry name" value="HTH_XRE"/>
    <property type="match status" value="1"/>
</dbReference>
<dbReference type="SUPFAM" id="SSF47413">
    <property type="entry name" value="lambda repressor-like DNA-binding domains"/>
    <property type="match status" value="1"/>
</dbReference>
<feature type="region of interest" description="Disordered" evidence="1">
    <location>
        <begin position="67"/>
        <end position="93"/>
    </location>
</feature>
<dbReference type="InterPro" id="IPR026365">
    <property type="entry name" value="BcepMu_gp16"/>
</dbReference>
<name>A0ABU5DSN2_9BURK</name>
<comment type="caution">
    <text evidence="2">The sequence shown here is derived from an EMBL/GenBank/DDBJ whole genome shotgun (WGS) entry which is preliminary data.</text>
</comment>
<dbReference type="InterPro" id="IPR001387">
    <property type="entry name" value="Cro/C1-type_HTH"/>
</dbReference>
<dbReference type="InterPro" id="IPR010982">
    <property type="entry name" value="Lambda_DNA-bd_dom_sf"/>
</dbReference>
<protein>
    <submittedName>
        <fullName evidence="2">DNA-binding protein</fullName>
    </submittedName>
</protein>
<feature type="compositionally biased region" description="Basic and acidic residues" evidence="1">
    <location>
        <begin position="79"/>
        <end position="93"/>
    </location>
</feature>
<sequence length="93" mass="10081">MAPTASERERVKAWFEAAGLSVTDWANEHGFDRAQVYAFLNGRTSGRRGVAHQIAVALRLKAPPGPLPAGIGISGNRNSTEELERRAQTSHVD</sequence>
<dbReference type="RefSeq" id="WP_320426690.1">
    <property type="nucleotide sequence ID" value="NZ_JAXCLA010000011.1"/>
</dbReference>
<keyword evidence="3" id="KW-1185">Reference proteome</keyword>
<dbReference type="EMBL" id="JAXCLA010000011">
    <property type="protein sequence ID" value="MDY0748725.1"/>
    <property type="molecule type" value="Genomic_DNA"/>
</dbReference>
<evidence type="ECO:0000256" key="1">
    <source>
        <dbReference type="SAM" id="MobiDB-lite"/>
    </source>
</evidence>
<keyword evidence="2" id="KW-0238">DNA-binding</keyword>
<dbReference type="Proteomes" id="UP001285263">
    <property type="component" value="Unassembled WGS sequence"/>
</dbReference>
<evidence type="ECO:0000313" key="3">
    <source>
        <dbReference type="Proteomes" id="UP001285263"/>
    </source>
</evidence>
<gene>
    <name evidence="2" type="ORF">SNE35_29775</name>
</gene>
<dbReference type="GO" id="GO:0003677">
    <property type="term" value="F:DNA binding"/>
    <property type="evidence" value="ECO:0007669"/>
    <property type="project" value="UniProtKB-KW"/>
</dbReference>
<accession>A0ABU5DSN2</accession>
<organism evidence="2 3">
    <name type="scientific">Roseateles agri</name>
    <dbReference type="NCBI Taxonomy" id="3098619"/>
    <lineage>
        <taxon>Bacteria</taxon>
        <taxon>Pseudomonadati</taxon>
        <taxon>Pseudomonadota</taxon>
        <taxon>Betaproteobacteria</taxon>
        <taxon>Burkholderiales</taxon>
        <taxon>Sphaerotilaceae</taxon>
        <taxon>Roseateles</taxon>
    </lineage>
</organism>
<evidence type="ECO:0000313" key="2">
    <source>
        <dbReference type="EMBL" id="MDY0748725.1"/>
    </source>
</evidence>
<proteinExistence type="predicted"/>
<dbReference type="NCBIfam" id="TIGR04111">
    <property type="entry name" value="BcepMu_gp16"/>
    <property type="match status" value="1"/>
</dbReference>